<feature type="region of interest" description="Disordered" evidence="1">
    <location>
        <begin position="393"/>
        <end position="436"/>
    </location>
</feature>
<accession>A0A016UX82</accession>
<feature type="transmembrane region" description="Helical" evidence="2">
    <location>
        <begin position="299"/>
        <end position="319"/>
    </location>
</feature>
<gene>
    <name evidence="3" type="primary">Acey_s0024.g960</name>
    <name evidence="3" type="ORF">Y032_0024g960</name>
</gene>
<evidence type="ECO:0000313" key="4">
    <source>
        <dbReference type="Proteomes" id="UP000024635"/>
    </source>
</evidence>
<dbReference type="AlphaFoldDB" id="A0A016UX82"/>
<dbReference type="Proteomes" id="UP000024635">
    <property type="component" value="Unassembled WGS sequence"/>
</dbReference>
<keyword evidence="2" id="KW-0472">Membrane</keyword>
<feature type="compositionally biased region" description="Low complexity" evidence="1">
    <location>
        <begin position="129"/>
        <end position="187"/>
    </location>
</feature>
<keyword evidence="4" id="KW-1185">Reference proteome</keyword>
<feature type="compositionally biased region" description="Polar residues" evidence="1">
    <location>
        <begin position="393"/>
        <end position="409"/>
    </location>
</feature>
<reference evidence="4" key="1">
    <citation type="journal article" date="2015" name="Nat. Genet.">
        <title>The genome and transcriptome of the zoonotic hookworm Ancylostoma ceylanicum identify infection-specific gene families.</title>
        <authorList>
            <person name="Schwarz E.M."/>
            <person name="Hu Y."/>
            <person name="Antoshechkin I."/>
            <person name="Miller M.M."/>
            <person name="Sternberg P.W."/>
            <person name="Aroian R.V."/>
        </authorList>
    </citation>
    <scope>NUCLEOTIDE SEQUENCE</scope>
    <source>
        <strain evidence="4">HY135</strain>
    </source>
</reference>
<evidence type="ECO:0000256" key="2">
    <source>
        <dbReference type="SAM" id="Phobius"/>
    </source>
</evidence>
<protein>
    <submittedName>
        <fullName evidence="3">Uncharacterized protein</fullName>
    </submittedName>
</protein>
<dbReference type="EMBL" id="JARK01001360">
    <property type="protein sequence ID" value="EYC19601.1"/>
    <property type="molecule type" value="Genomic_DNA"/>
</dbReference>
<feature type="region of interest" description="Disordered" evidence="1">
    <location>
        <begin position="126"/>
        <end position="187"/>
    </location>
</feature>
<organism evidence="3 4">
    <name type="scientific">Ancylostoma ceylanicum</name>
    <dbReference type="NCBI Taxonomy" id="53326"/>
    <lineage>
        <taxon>Eukaryota</taxon>
        <taxon>Metazoa</taxon>
        <taxon>Ecdysozoa</taxon>
        <taxon>Nematoda</taxon>
        <taxon>Chromadorea</taxon>
        <taxon>Rhabditida</taxon>
        <taxon>Rhabditina</taxon>
        <taxon>Rhabditomorpha</taxon>
        <taxon>Strongyloidea</taxon>
        <taxon>Ancylostomatidae</taxon>
        <taxon>Ancylostomatinae</taxon>
        <taxon>Ancylostoma</taxon>
    </lineage>
</organism>
<evidence type="ECO:0000256" key="1">
    <source>
        <dbReference type="SAM" id="MobiDB-lite"/>
    </source>
</evidence>
<keyword evidence="2" id="KW-0812">Transmembrane</keyword>
<evidence type="ECO:0000313" key="3">
    <source>
        <dbReference type="EMBL" id="EYC19601.1"/>
    </source>
</evidence>
<sequence length="447" mass="49776">MLLLLTMSFVVTSTYDFAPANRGNCKIIETRFASTMRNGYCIRIATSVNGRFCSLTTDQLAGTRLRIHYSKTDHCVRKGKVIFCFCSEKNSCSKEAWNSLATLNEPPLPCEVNFRDLSKAIQRQWPKLTRPTTTTTPSTATSTTTEVETEISSTTYEETTPASTTVTTTGTETETSSTAGSSSSTVEETMSLSLSPTSTVSSTLATSTWSQTAAEGTTKTPKADIFATSAAATIDTLEKRAATSGITTSRSIFIPTTYTLKFSVATASGERSVHNTDKNKIMKVYGKEAHERLLRRTTFHLFIITFLMNCFLLLQLIIINRLRDYLKYTANMPWKPEKRMHLDVLTPRMISDERTLDLISIREDKPIPMRDSKSDSTQEDILQDTTTSKISIQELTKISSQEKSNVSSQDKSERKRTGSNELIPLSSDDKSDDEDGNIVRRLLESLY</sequence>
<proteinExistence type="predicted"/>
<keyword evidence="2" id="KW-1133">Transmembrane helix</keyword>
<name>A0A016UX82_9BILA</name>
<comment type="caution">
    <text evidence="3">The sequence shown here is derived from an EMBL/GenBank/DDBJ whole genome shotgun (WGS) entry which is preliminary data.</text>
</comment>